<keyword evidence="3" id="KW-0540">Nuclease</keyword>
<evidence type="ECO:0000313" key="10">
    <source>
        <dbReference type="Proteomes" id="UP000009222"/>
    </source>
</evidence>
<evidence type="ECO:0000256" key="2">
    <source>
        <dbReference type="ARBA" id="ARBA00022649"/>
    </source>
</evidence>
<evidence type="ECO:0000256" key="5">
    <source>
        <dbReference type="ARBA" id="ARBA00022801"/>
    </source>
</evidence>
<dbReference type="AlphaFoldDB" id="F5YAN8"/>
<dbReference type="Proteomes" id="UP000009222">
    <property type="component" value="Chromosome"/>
</dbReference>
<dbReference type="InterPro" id="IPR002716">
    <property type="entry name" value="PIN_dom"/>
</dbReference>
<dbReference type="GO" id="GO:0046872">
    <property type="term" value="F:metal ion binding"/>
    <property type="evidence" value="ECO:0007669"/>
    <property type="project" value="UniProtKB-KW"/>
</dbReference>
<evidence type="ECO:0000256" key="3">
    <source>
        <dbReference type="ARBA" id="ARBA00022722"/>
    </source>
</evidence>
<evidence type="ECO:0000259" key="8">
    <source>
        <dbReference type="Pfam" id="PF01850"/>
    </source>
</evidence>
<evidence type="ECO:0000256" key="6">
    <source>
        <dbReference type="ARBA" id="ARBA00022842"/>
    </source>
</evidence>
<dbReference type="KEGG" id="taz:TREAZ_1967"/>
<reference evidence="10" key="1">
    <citation type="submission" date="2009-12" db="EMBL/GenBank/DDBJ databases">
        <title>Complete sequence of Treponema azotonutricium strain ZAS-9.</title>
        <authorList>
            <person name="Tetu S.G."/>
            <person name="Matson E."/>
            <person name="Ren Q."/>
            <person name="Seshadri R."/>
            <person name="Elbourne L."/>
            <person name="Hassan K.A."/>
            <person name="Durkin A."/>
            <person name="Radune D."/>
            <person name="Mohamoud Y."/>
            <person name="Shay R."/>
            <person name="Jin S."/>
            <person name="Zhang X."/>
            <person name="Lucey K."/>
            <person name="Ballor N.R."/>
            <person name="Ottesen E."/>
            <person name="Rosenthal R."/>
            <person name="Allen A."/>
            <person name="Leadbetter J.R."/>
            <person name="Paulsen I.T."/>
        </authorList>
    </citation>
    <scope>NUCLEOTIDE SEQUENCE [LARGE SCALE GENOMIC DNA]</scope>
    <source>
        <strain evidence="10">ATCC BAA-888 / DSM 13862 / ZAS-9</strain>
    </source>
</reference>
<organism evidence="9 10">
    <name type="scientific">Leadbettera azotonutricia (strain ATCC BAA-888 / DSM 13862 / ZAS-9)</name>
    <name type="common">Treponema azotonutricium</name>
    <dbReference type="NCBI Taxonomy" id="545695"/>
    <lineage>
        <taxon>Bacteria</taxon>
        <taxon>Pseudomonadati</taxon>
        <taxon>Spirochaetota</taxon>
        <taxon>Spirochaetia</taxon>
        <taxon>Spirochaetales</taxon>
        <taxon>Breznakiellaceae</taxon>
        <taxon>Leadbettera</taxon>
    </lineage>
</organism>
<sequence>MKYLLDTNVISEIRKRNSNPRVLSYMRNIPIEDLFLSVVCIGEIAKGIEKLPLGKKKEELAYWLDSAVPEQFADCILPLDSECMQEWGRMCAKSKRTLPVLDSLIAATALVHRLILLTRNISDFEDIPGLSCISPWNGKH</sequence>
<dbReference type="PANTHER" id="PTHR33653:SF1">
    <property type="entry name" value="RIBONUCLEASE VAPC2"/>
    <property type="match status" value="1"/>
</dbReference>
<evidence type="ECO:0000313" key="9">
    <source>
        <dbReference type="EMBL" id="AEF80081.1"/>
    </source>
</evidence>
<keyword evidence="5" id="KW-0378">Hydrolase</keyword>
<comment type="similarity">
    <text evidence="7">Belongs to the PINc/VapC protein family.</text>
</comment>
<keyword evidence="2" id="KW-1277">Toxin-antitoxin system</keyword>
<evidence type="ECO:0000256" key="1">
    <source>
        <dbReference type="ARBA" id="ARBA00001946"/>
    </source>
</evidence>
<dbReference type="CDD" id="cd18746">
    <property type="entry name" value="PIN_VapC4-5_FitB-like"/>
    <property type="match status" value="1"/>
</dbReference>
<keyword evidence="6" id="KW-0460">Magnesium</keyword>
<dbReference type="PANTHER" id="PTHR33653">
    <property type="entry name" value="RIBONUCLEASE VAPC2"/>
    <property type="match status" value="1"/>
</dbReference>
<dbReference type="HOGENOM" id="CLU_118482_8_0_12"/>
<proteinExistence type="inferred from homology"/>
<keyword evidence="10" id="KW-1185">Reference proteome</keyword>
<dbReference type="InterPro" id="IPR029060">
    <property type="entry name" value="PIN-like_dom_sf"/>
</dbReference>
<dbReference type="EMBL" id="CP001841">
    <property type="protein sequence ID" value="AEF80081.1"/>
    <property type="molecule type" value="Genomic_DNA"/>
</dbReference>
<dbReference type="GO" id="GO:0004518">
    <property type="term" value="F:nuclease activity"/>
    <property type="evidence" value="ECO:0007669"/>
    <property type="project" value="UniProtKB-KW"/>
</dbReference>
<evidence type="ECO:0000256" key="4">
    <source>
        <dbReference type="ARBA" id="ARBA00022723"/>
    </source>
</evidence>
<feature type="domain" description="PIN" evidence="8">
    <location>
        <begin position="3"/>
        <end position="127"/>
    </location>
</feature>
<dbReference type="SUPFAM" id="SSF88723">
    <property type="entry name" value="PIN domain-like"/>
    <property type="match status" value="1"/>
</dbReference>
<dbReference type="eggNOG" id="COG1487">
    <property type="taxonomic scope" value="Bacteria"/>
</dbReference>
<gene>
    <name evidence="9" type="ordered locus">TREAZ_1967</name>
</gene>
<dbReference type="RefSeq" id="WP_015710070.1">
    <property type="nucleotide sequence ID" value="NC_015577.1"/>
</dbReference>
<name>F5YAN8_LEAAZ</name>
<comment type="cofactor">
    <cofactor evidence="1">
        <name>Mg(2+)</name>
        <dbReference type="ChEBI" id="CHEBI:18420"/>
    </cofactor>
</comment>
<protein>
    <submittedName>
        <fullName evidence="9">Plasmid stability protein</fullName>
    </submittedName>
</protein>
<dbReference type="Pfam" id="PF01850">
    <property type="entry name" value="PIN"/>
    <property type="match status" value="1"/>
</dbReference>
<reference evidence="9 10" key="2">
    <citation type="journal article" date="2011" name="ISME J.">
        <title>RNA-seq reveals cooperative metabolic interactions between two termite-gut spirochete species in co-culture.</title>
        <authorList>
            <person name="Rosenthal A.Z."/>
            <person name="Matson E.G."/>
            <person name="Eldar A."/>
            <person name="Leadbetter J.R."/>
        </authorList>
    </citation>
    <scope>NUCLEOTIDE SEQUENCE [LARGE SCALE GENOMIC DNA]</scope>
    <source>
        <strain evidence="10">ATCC BAA-888 / DSM 13862 / ZAS-9</strain>
    </source>
</reference>
<accession>F5YAN8</accession>
<keyword evidence="4" id="KW-0479">Metal-binding</keyword>
<dbReference type="InterPro" id="IPR050556">
    <property type="entry name" value="Type_II_TA_system_RNase"/>
</dbReference>
<dbReference type="InParanoid" id="F5YAN8"/>
<dbReference type="OrthoDB" id="9815354at2"/>
<evidence type="ECO:0000256" key="7">
    <source>
        <dbReference type="ARBA" id="ARBA00038093"/>
    </source>
</evidence>
<dbReference type="Gene3D" id="3.40.50.1010">
    <property type="entry name" value="5'-nuclease"/>
    <property type="match status" value="1"/>
</dbReference>
<dbReference type="STRING" id="545695.TREAZ_1967"/>
<dbReference type="GO" id="GO:0016787">
    <property type="term" value="F:hydrolase activity"/>
    <property type="evidence" value="ECO:0007669"/>
    <property type="project" value="UniProtKB-KW"/>
</dbReference>